<comment type="caution">
    <text evidence="5">The sequence shown here is derived from an EMBL/GenBank/DDBJ whole genome shotgun (WGS) entry which is preliminary data.</text>
</comment>
<dbReference type="InterPro" id="IPR044974">
    <property type="entry name" value="Disease_R_plants"/>
</dbReference>
<dbReference type="PANTHER" id="PTHR11017:SF479">
    <property type="entry name" value="DISEASE RESISTANCE PROTEIN (TIR-NBS-LRR CLASS) FAMILY"/>
    <property type="match status" value="1"/>
</dbReference>
<dbReference type="Pfam" id="PF23282">
    <property type="entry name" value="WHD_ROQ1"/>
    <property type="match status" value="1"/>
</dbReference>
<dbReference type="PANTHER" id="PTHR11017">
    <property type="entry name" value="LEUCINE-RICH REPEAT-CONTAINING PROTEIN"/>
    <property type="match status" value="1"/>
</dbReference>
<dbReference type="Gene3D" id="3.40.50.300">
    <property type="entry name" value="P-loop containing nucleotide triphosphate hydrolases"/>
    <property type="match status" value="1"/>
</dbReference>
<feature type="domain" description="Disease resistance protein Roq1-like winged-helix" evidence="4">
    <location>
        <begin position="211"/>
        <end position="268"/>
    </location>
</feature>
<dbReference type="InterPro" id="IPR027417">
    <property type="entry name" value="P-loop_NTPase"/>
</dbReference>
<dbReference type="Gene3D" id="3.80.10.10">
    <property type="entry name" value="Ribonuclease Inhibitor"/>
    <property type="match status" value="2"/>
</dbReference>
<dbReference type="InterPro" id="IPR032675">
    <property type="entry name" value="LRR_dom_sf"/>
</dbReference>
<accession>A0A9D3UHS4</accession>
<dbReference type="InterPro" id="IPR058192">
    <property type="entry name" value="WHD_ROQ1-like"/>
</dbReference>
<evidence type="ECO:0000259" key="4">
    <source>
        <dbReference type="Pfam" id="PF23282"/>
    </source>
</evidence>
<sequence>MGGIGKTTLADAVYNEVSLKFEDRCFLQNISDKIDKQGMESLRNEFLSQLLNQEIRICTPSISTPFIQERLNNKRVIVVLDDVNDSDQIDSFCVKHFGHGSKIILTSRDRQVLNNVGVDKIHEVKKLNENDSLQLFSTFAFKLLNPPTNFRDLSNKFVDYAQGNPLALKVLGSKLYKMTREDWESEVDKLREYAQPKISQILKSSFDGLDEQEKNIFLDIAIFFKGESKKNVEKILRSCYKGAMCGISNFVNKCLLDITPFPFSLHDVLEIRSRFLKKNAEKGASFSLRGASDYGILDKAPQCISLHDMFEEMSKDIIRRESKSPGMRSRLWNPKDGCQVLKYNKGTDSIEGIKLDMSQIDNLQLHPTVFENMINLKYVHFYFPPFIGKYQSKKLHANGDNIVSLPDELRYLCWDFYPFKSLSSSFNPKNLVVLKLSHGDIEQLWNEDNHQDLVNLRQIVVTFCKKLWKIPNLLTAINLEILCFNGCENLVEFPSFNHLASLKTLQLHGCYNLKKFPELPNDVSFLNLSEIGLEEVPDSIEHLAGLDTLLLSNSRAKTVSSKISKLKSLRCLDLSHCPIAEFPEFIEIQRVLRHSGEPTGFPEFIKIAQSVALSDILQGIDTISDGSVFSLSMSLKHCRRRQSLQSIDLTSDTLMSRKFDISRFGSRKIPLSNLRFKSLVYLKLNHCKILNSISEIPPYLRYLNAHGCTSLEEVRFSFQDRDLYELHSFDGEEDFFMIFSNCFCLNQYSIDNIEENAMLKIGSQAKK</sequence>
<keyword evidence="2" id="KW-0677">Repeat</keyword>
<dbReference type="InterPro" id="IPR042197">
    <property type="entry name" value="Apaf_helical"/>
</dbReference>
<dbReference type="InterPro" id="IPR002182">
    <property type="entry name" value="NB-ARC"/>
</dbReference>
<dbReference type="PRINTS" id="PR00364">
    <property type="entry name" value="DISEASERSIST"/>
</dbReference>
<evidence type="ECO:0000256" key="2">
    <source>
        <dbReference type="ARBA" id="ARBA00022737"/>
    </source>
</evidence>
<proteinExistence type="predicted"/>
<gene>
    <name evidence="5" type="ORF">J1N35_036240</name>
</gene>
<evidence type="ECO:0000313" key="5">
    <source>
        <dbReference type="EMBL" id="KAH1045456.1"/>
    </source>
</evidence>
<dbReference type="SUPFAM" id="SSF52058">
    <property type="entry name" value="L domain-like"/>
    <property type="match status" value="1"/>
</dbReference>
<dbReference type="AlphaFoldDB" id="A0A9D3UHS4"/>
<keyword evidence="1" id="KW-0433">Leucine-rich repeat</keyword>
<protein>
    <recommendedName>
        <fullName evidence="7">NB-ARC domain-containing protein</fullName>
    </recommendedName>
</protein>
<feature type="domain" description="NB-ARC" evidence="3">
    <location>
        <begin position="1"/>
        <end position="142"/>
    </location>
</feature>
<dbReference type="EMBL" id="JAIQCV010000011">
    <property type="protein sequence ID" value="KAH1045456.1"/>
    <property type="molecule type" value="Genomic_DNA"/>
</dbReference>
<dbReference type="OrthoDB" id="1000867at2759"/>
<dbReference type="GO" id="GO:0006952">
    <property type="term" value="P:defense response"/>
    <property type="evidence" value="ECO:0007669"/>
    <property type="project" value="InterPro"/>
</dbReference>
<evidence type="ECO:0000256" key="1">
    <source>
        <dbReference type="ARBA" id="ARBA00022614"/>
    </source>
</evidence>
<evidence type="ECO:0008006" key="7">
    <source>
        <dbReference type="Google" id="ProtNLM"/>
    </source>
</evidence>
<dbReference type="SUPFAM" id="SSF52540">
    <property type="entry name" value="P-loop containing nucleoside triphosphate hydrolases"/>
    <property type="match status" value="1"/>
</dbReference>
<dbReference type="InterPro" id="IPR036390">
    <property type="entry name" value="WH_DNA-bd_sf"/>
</dbReference>
<reference evidence="5 6" key="1">
    <citation type="journal article" date="2021" name="Plant Biotechnol. J.">
        <title>Multi-omics assisted identification of the key and species-specific regulatory components of drought-tolerant mechanisms in Gossypium stocksii.</title>
        <authorList>
            <person name="Yu D."/>
            <person name="Ke L."/>
            <person name="Zhang D."/>
            <person name="Wu Y."/>
            <person name="Sun Y."/>
            <person name="Mei J."/>
            <person name="Sun J."/>
            <person name="Sun Y."/>
        </authorList>
    </citation>
    <scope>NUCLEOTIDE SEQUENCE [LARGE SCALE GENOMIC DNA]</scope>
    <source>
        <strain evidence="6">cv. E1</strain>
        <tissue evidence="5">Leaf</tissue>
    </source>
</reference>
<evidence type="ECO:0000259" key="3">
    <source>
        <dbReference type="Pfam" id="PF00931"/>
    </source>
</evidence>
<dbReference type="Pfam" id="PF00931">
    <property type="entry name" value="NB-ARC"/>
    <property type="match status" value="1"/>
</dbReference>
<dbReference type="Gene3D" id="1.10.8.430">
    <property type="entry name" value="Helical domain of apoptotic protease-activating factors"/>
    <property type="match status" value="1"/>
</dbReference>
<dbReference type="SUPFAM" id="SSF46785">
    <property type="entry name" value="Winged helix' DNA-binding domain"/>
    <property type="match status" value="1"/>
</dbReference>
<name>A0A9D3UHS4_9ROSI</name>
<dbReference type="Proteomes" id="UP000828251">
    <property type="component" value="Unassembled WGS sequence"/>
</dbReference>
<evidence type="ECO:0000313" key="6">
    <source>
        <dbReference type="Proteomes" id="UP000828251"/>
    </source>
</evidence>
<keyword evidence="6" id="KW-1185">Reference proteome</keyword>
<organism evidence="5 6">
    <name type="scientific">Gossypium stocksii</name>
    <dbReference type="NCBI Taxonomy" id="47602"/>
    <lineage>
        <taxon>Eukaryota</taxon>
        <taxon>Viridiplantae</taxon>
        <taxon>Streptophyta</taxon>
        <taxon>Embryophyta</taxon>
        <taxon>Tracheophyta</taxon>
        <taxon>Spermatophyta</taxon>
        <taxon>Magnoliopsida</taxon>
        <taxon>eudicotyledons</taxon>
        <taxon>Gunneridae</taxon>
        <taxon>Pentapetalae</taxon>
        <taxon>rosids</taxon>
        <taxon>malvids</taxon>
        <taxon>Malvales</taxon>
        <taxon>Malvaceae</taxon>
        <taxon>Malvoideae</taxon>
        <taxon>Gossypium</taxon>
    </lineage>
</organism>
<dbReference type="GO" id="GO:0043531">
    <property type="term" value="F:ADP binding"/>
    <property type="evidence" value="ECO:0007669"/>
    <property type="project" value="InterPro"/>
</dbReference>